<evidence type="ECO:0000256" key="1">
    <source>
        <dbReference type="SAM" id="MobiDB-lite"/>
    </source>
</evidence>
<comment type="caution">
    <text evidence="2">The sequence shown here is derived from an EMBL/GenBank/DDBJ whole genome shotgun (WGS) entry which is preliminary data.</text>
</comment>
<dbReference type="Proteomes" id="UP000283458">
    <property type="component" value="Unassembled WGS sequence"/>
</dbReference>
<evidence type="ECO:0000313" key="2">
    <source>
        <dbReference type="EMBL" id="RJF83290.1"/>
    </source>
</evidence>
<sequence>MPPSLPRHRPPAAGLPPPCPSRRRCGNKPPDRQLSQPKTGGSAGQNYSVDPRGGQFTARHPRPRARHAARGGARLPRPNRRGESRRGGHRPGPARDGQPRPPAVPRPAGRPTGQSHSGLSG</sequence>
<name>A0A418VZU1_9PROT</name>
<proteinExistence type="predicted"/>
<feature type="compositionally biased region" description="Polar residues" evidence="1">
    <location>
        <begin position="112"/>
        <end position="121"/>
    </location>
</feature>
<accession>A0A418VZU1</accession>
<keyword evidence="3" id="KW-1185">Reference proteome</keyword>
<feature type="region of interest" description="Disordered" evidence="1">
    <location>
        <begin position="1"/>
        <end position="121"/>
    </location>
</feature>
<reference evidence="2 3" key="1">
    <citation type="submission" date="2018-09" db="EMBL/GenBank/DDBJ databases">
        <authorList>
            <person name="Zhu H."/>
        </authorList>
    </citation>
    <scope>NUCLEOTIDE SEQUENCE [LARGE SCALE GENOMIC DNA]</scope>
    <source>
        <strain evidence="2 3">K2W22B-5</strain>
    </source>
</reference>
<evidence type="ECO:0000313" key="3">
    <source>
        <dbReference type="Proteomes" id="UP000283458"/>
    </source>
</evidence>
<feature type="compositionally biased region" description="Polar residues" evidence="1">
    <location>
        <begin position="33"/>
        <end position="48"/>
    </location>
</feature>
<protein>
    <submittedName>
        <fullName evidence="2">Uncharacterized protein</fullName>
    </submittedName>
</protein>
<feature type="compositionally biased region" description="Basic residues" evidence="1">
    <location>
        <begin position="59"/>
        <end position="69"/>
    </location>
</feature>
<dbReference type="AlphaFoldDB" id="A0A418VZU1"/>
<dbReference type="EMBL" id="QYUL01000001">
    <property type="protein sequence ID" value="RJF83290.1"/>
    <property type="molecule type" value="Genomic_DNA"/>
</dbReference>
<feature type="compositionally biased region" description="Basic residues" evidence="1">
    <location>
        <begin position="1"/>
        <end position="10"/>
    </location>
</feature>
<gene>
    <name evidence="2" type="ORF">D3877_00915</name>
</gene>
<organism evidence="2 3">
    <name type="scientific">Azospirillum cavernae</name>
    <dbReference type="NCBI Taxonomy" id="2320860"/>
    <lineage>
        <taxon>Bacteria</taxon>
        <taxon>Pseudomonadati</taxon>
        <taxon>Pseudomonadota</taxon>
        <taxon>Alphaproteobacteria</taxon>
        <taxon>Rhodospirillales</taxon>
        <taxon>Azospirillaceae</taxon>
        <taxon>Azospirillum</taxon>
    </lineage>
</organism>